<dbReference type="CDD" id="cd06850">
    <property type="entry name" value="biotinyl_domain"/>
    <property type="match status" value="1"/>
</dbReference>
<name>A0A1Q2D9A4_9ENTE</name>
<dbReference type="NCBIfam" id="TIGR00531">
    <property type="entry name" value="BCCP"/>
    <property type="match status" value="1"/>
</dbReference>
<dbReference type="InterPro" id="IPR001249">
    <property type="entry name" value="AcCoA_biotinCC"/>
</dbReference>
<dbReference type="EMBL" id="CP019609">
    <property type="protein sequence ID" value="AQP54743.1"/>
    <property type="molecule type" value="Genomic_DNA"/>
</dbReference>
<reference evidence="5 6" key="1">
    <citation type="journal article" date="2010" name="Int. J. Syst. Evol. Microbiol.">
        <title>Vagococcus penaei sp. nov., isolated from spoilage microbiota of cooked shrimp (Penaeus vannamei).</title>
        <authorList>
            <person name="Jaffres E."/>
            <person name="Prevost H."/>
            <person name="Rossero A."/>
            <person name="Joffraud J.J."/>
            <person name="Dousset X."/>
        </authorList>
    </citation>
    <scope>NUCLEOTIDE SEQUENCE [LARGE SCALE GENOMIC DNA]</scope>
    <source>
        <strain evidence="5 6">CD276</strain>
    </source>
</reference>
<dbReference type="AlphaFoldDB" id="A0A1Q2D9A4"/>
<dbReference type="UniPathway" id="UPA00094"/>
<keyword evidence="3" id="KW-0444">Lipid biosynthesis</keyword>
<proteinExistence type="predicted"/>
<dbReference type="PROSITE" id="PS50968">
    <property type="entry name" value="BIOTINYL_LIPOYL"/>
    <property type="match status" value="1"/>
</dbReference>
<dbReference type="PRINTS" id="PR01071">
    <property type="entry name" value="ACOABIOTINCC"/>
</dbReference>
<feature type="compositionally biased region" description="Low complexity" evidence="4">
    <location>
        <begin position="53"/>
        <end position="62"/>
    </location>
</feature>
<dbReference type="PANTHER" id="PTHR45266:SF3">
    <property type="entry name" value="OXALOACETATE DECARBOXYLASE ALPHA CHAIN"/>
    <property type="match status" value="1"/>
</dbReference>
<feature type="compositionally biased region" description="Polar residues" evidence="4">
    <location>
        <begin position="41"/>
        <end position="52"/>
    </location>
</feature>
<dbReference type="KEGG" id="vpi:BW732_11350"/>
<protein>
    <recommendedName>
        <fullName evidence="1 3">Biotin carboxyl carrier protein of acetyl-CoA carboxylase</fullName>
    </recommendedName>
</protein>
<organism evidence="5 6">
    <name type="scientific">Vagococcus penaei</name>
    <dbReference type="NCBI Taxonomy" id="633807"/>
    <lineage>
        <taxon>Bacteria</taxon>
        <taxon>Bacillati</taxon>
        <taxon>Bacillota</taxon>
        <taxon>Bacilli</taxon>
        <taxon>Lactobacillales</taxon>
        <taxon>Enterococcaceae</taxon>
        <taxon>Vagococcus</taxon>
    </lineage>
</organism>
<evidence type="ECO:0000256" key="3">
    <source>
        <dbReference type="RuleBase" id="RU364072"/>
    </source>
</evidence>
<dbReference type="STRING" id="633807.BW732_11350"/>
<dbReference type="OrthoDB" id="9811735at2"/>
<dbReference type="GO" id="GO:0006633">
    <property type="term" value="P:fatty acid biosynthetic process"/>
    <property type="evidence" value="ECO:0007669"/>
    <property type="project" value="UniProtKB-UniPathway"/>
</dbReference>
<gene>
    <name evidence="5" type="ORF">BW732_11350</name>
</gene>
<comment type="function">
    <text evidence="3">This protein is a component of the acetyl coenzyme A carboxylase complex; first, biotin carboxylase catalyzes the carboxylation of the carrier protein and then the transcarboxylase transfers the carboxyl group to form malonyl-CoA.</text>
</comment>
<comment type="pathway">
    <text evidence="3">Lipid metabolism; fatty acid biosynthesis.</text>
</comment>
<evidence type="ECO:0000313" key="5">
    <source>
        <dbReference type="EMBL" id="AQP54743.1"/>
    </source>
</evidence>
<keyword evidence="6" id="KW-1185">Reference proteome</keyword>
<dbReference type="SUPFAM" id="SSF51230">
    <property type="entry name" value="Single hybrid motif"/>
    <property type="match status" value="1"/>
</dbReference>
<sequence length="157" mass="17350">MSFSEIKELIELFDTSSIRELDLTTESTRLYLSKNNHARQPVSSEQQNQIEVTTTSATNQSETTNTEVVVETTLADTKVTGHTISSPIVGVIYTSSEPNQPPFKKIGDRVEVGETLCIVEAMKIMNEIKSDQAGIIGDILINNEDVVEYGQPLFTII</sequence>
<dbReference type="PANTHER" id="PTHR45266">
    <property type="entry name" value="OXALOACETATE DECARBOXYLASE ALPHA CHAIN"/>
    <property type="match status" value="1"/>
</dbReference>
<evidence type="ECO:0000256" key="2">
    <source>
        <dbReference type="ARBA" id="ARBA00023267"/>
    </source>
</evidence>
<evidence type="ECO:0000313" key="6">
    <source>
        <dbReference type="Proteomes" id="UP000188246"/>
    </source>
</evidence>
<dbReference type="InterPro" id="IPR000089">
    <property type="entry name" value="Biotin_lipoyl"/>
</dbReference>
<dbReference type="InterPro" id="IPR050709">
    <property type="entry name" value="Biotin_Carboxyl_Carrier/Decarb"/>
</dbReference>
<evidence type="ECO:0000256" key="1">
    <source>
        <dbReference type="ARBA" id="ARBA00017562"/>
    </source>
</evidence>
<keyword evidence="2 3" id="KW-0092">Biotin</keyword>
<keyword evidence="3" id="KW-0443">Lipid metabolism</keyword>
<accession>A0A1Q2D9A4</accession>
<feature type="region of interest" description="Disordered" evidence="4">
    <location>
        <begin position="34"/>
        <end position="62"/>
    </location>
</feature>
<dbReference type="Proteomes" id="UP000188246">
    <property type="component" value="Chromosome"/>
</dbReference>
<dbReference type="Gene3D" id="2.40.50.100">
    <property type="match status" value="1"/>
</dbReference>
<keyword evidence="3" id="KW-0276">Fatty acid metabolism</keyword>
<dbReference type="Pfam" id="PF00364">
    <property type="entry name" value="Biotin_lipoyl"/>
    <property type="match status" value="1"/>
</dbReference>
<dbReference type="GO" id="GO:0003989">
    <property type="term" value="F:acetyl-CoA carboxylase activity"/>
    <property type="evidence" value="ECO:0007669"/>
    <property type="project" value="InterPro"/>
</dbReference>
<evidence type="ECO:0000256" key="4">
    <source>
        <dbReference type="SAM" id="MobiDB-lite"/>
    </source>
</evidence>
<dbReference type="RefSeq" id="WP_077276829.1">
    <property type="nucleotide sequence ID" value="NZ_CP019609.1"/>
</dbReference>
<dbReference type="InterPro" id="IPR011053">
    <property type="entry name" value="Single_hybrid_motif"/>
</dbReference>
<dbReference type="GO" id="GO:0009317">
    <property type="term" value="C:acetyl-CoA carboxylase complex"/>
    <property type="evidence" value="ECO:0007669"/>
    <property type="project" value="InterPro"/>
</dbReference>
<keyword evidence="3" id="KW-0275">Fatty acid biosynthesis</keyword>